<dbReference type="Proteomes" id="UP001243286">
    <property type="component" value="Unassembled WGS sequence"/>
</dbReference>
<reference evidence="1 2" key="1">
    <citation type="submission" date="2023-04" db="EMBL/GenBank/DDBJ databases">
        <title>Antarctic isolates genomes.</title>
        <authorList>
            <person name="Dimov S.G."/>
        </authorList>
    </citation>
    <scope>NUCLEOTIDE SEQUENCE [LARGE SCALE GENOMIC DNA]</scope>
    <source>
        <strain evidence="1 2">AL19</strain>
    </source>
</reference>
<sequence length="78" mass="9009">MYVGQGKQVLNRVNSHFTGKGNGEVYADFKYGDYWTIRMIALEGSGFSTLNELERHSIDVYNSYEQGYNKTRGNKLKY</sequence>
<dbReference type="Gene3D" id="3.40.1440.10">
    <property type="entry name" value="GIY-YIG endonuclease"/>
    <property type="match status" value="1"/>
</dbReference>
<accession>A0ABT6R087</accession>
<gene>
    <name evidence="1" type="ORF">QK289_05055</name>
</gene>
<keyword evidence="2" id="KW-1185">Reference proteome</keyword>
<name>A0ABT6R087_9BACL</name>
<organism evidence="1 2">
    <name type="scientific">Exiguobacterium antarcticum</name>
    <dbReference type="NCBI Taxonomy" id="132920"/>
    <lineage>
        <taxon>Bacteria</taxon>
        <taxon>Bacillati</taxon>
        <taxon>Bacillota</taxon>
        <taxon>Bacilli</taxon>
        <taxon>Bacillales</taxon>
        <taxon>Bacillales Family XII. Incertae Sedis</taxon>
        <taxon>Exiguobacterium</taxon>
    </lineage>
</organism>
<evidence type="ECO:0000313" key="2">
    <source>
        <dbReference type="Proteomes" id="UP001243286"/>
    </source>
</evidence>
<proteinExistence type="predicted"/>
<evidence type="ECO:0000313" key="1">
    <source>
        <dbReference type="EMBL" id="MDI3234365.1"/>
    </source>
</evidence>
<comment type="caution">
    <text evidence="1">The sequence shown here is derived from an EMBL/GenBank/DDBJ whole genome shotgun (WGS) entry which is preliminary data.</text>
</comment>
<evidence type="ECO:0008006" key="3">
    <source>
        <dbReference type="Google" id="ProtNLM"/>
    </source>
</evidence>
<dbReference type="InterPro" id="IPR035901">
    <property type="entry name" value="GIY-YIG_endonuc_sf"/>
</dbReference>
<dbReference type="SUPFAM" id="SSF82771">
    <property type="entry name" value="GIY-YIG endonuclease"/>
    <property type="match status" value="1"/>
</dbReference>
<dbReference type="EMBL" id="JASBQV010000005">
    <property type="protein sequence ID" value="MDI3234365.1"/>
    <property type="molecule type" value="Genomic_DNA"/>
</dbReference>
<protein>
    <recommendedName>
        <fullName evidence="3">GIY-YIG domain-containing protein</fullName>
    </recommendedName>
</protein>